<gene>
    <name evidence="2" type="ORF">D3273_02235</name>
</gene>
<dbReference type="InterPro" id="IPR010982">
    <property type="entry name" value="Lambda_DNA-bd_dom_sf"/>
</dbReference>
<accession>A0A4Q2U9Y3</accession>
<name>A0A4Q2U9Y3_9HYPH</name>
<evidence type="ECO:0000313" key="3">
    <source>
        <dbReference type="Proteomes" id="UP000290759"/>
    </source>
</evidence>
<feature type="domain" description="HTH cro/C1-type" evidence="1">
    <location>
        <begin position="20"/>
        <end position="74"/>
    </location>
</feature>
<protein>
    <submittedName>
        <fullName evidence="2">XRE family transcriptional regulator</fullName>
    </submittedName>
</protein>
<reference evidence="2 3" key="1">
    <citation type="submission" date="2018-12" db="EMBL/GenBank/DDBJ databases">
        <authorList>
            <person name="Grouzdev D.S."/>
            <person name="Krutkina M.S."/>
        </authorList>
    </citation>
    <scope>NUCLEOTIDE SEQUENCE [LARGE SCALE GENOMIC DNA]</scope>
    <source>
        <strain evidence="2 3">RmlP026</strain>
    </source>
</reference>
<organism evidence="2 3">
    <name type="scientific">Lichenibacterium minor</name>
    <dbReference type="NCBI Taxonomy" id="2316528"/>
    <lineage>
        <taxon>Bacteria</taxon>
        <taxon>Pseudomonadati</taxon>
        <taxon>Pseudomonadota</taxon>
        <taxon>Alphaproteobacteria</taxon>
        <taxon>Hyphomicrobiales</taxon>
        <taxon>Lichenihabitantaceae</taxon>
        <taxon>Lichenibacterium</taxon>
    </lineage>
</organism>
<dbReference type="InterPro" id="IPR001387">
    <property type="entry name" value="Cro/C1-type_HTH"/>
</dbReference>
<sequence>MNEQLSKRTAEADKRVGACVRAARVKAGLSQSKLAAELGITFQQLQKYEKGKNRIAVSTLLLIAEALSLPVQSFFESIELHATDATDWPDLLTKDNIRLIRAFSNIGDPEVRRRIMGLILAVTEDADDLVFPSDAGLPARNVHAA</sequence>
<dbReference type="SUPFAM" id="SSF47413">
    <property type="entry name" value="lambda repressor-like DNA-binding domains"/>
    <property type="match status" value="1"/>
</dbReference>
<dbReference type="Pfam" id="PF01381">
    <property type="entry name" value="HTH_3"/>
    <property type="match status" value="1"/>
</dbReference>
<evidence type="ECO:0000259" key="1">
    <source>
        <dbReference type="PROSITE" id="PS50943"/>
    </source>
</evidence>
<dbReference type="CDD" id="cd00093">
    <property type="entry name" value="HTH_XRE"/>
    <property type="match status" value="1"/>
</dbReference>
<dbReference type="OrthoDB" id="9797172at2"/>
<comment type="caution">
    <text evidence="2">The sequence shown here is derived from an EMBL/GenBank/DDBJ whole genome shotgun (WGS) entry which is preliminary data.</text>
</comment>
<keyword evidence="3" id="KW-1185">Reference proteome</keyword>
<dbReference type="GO" id="GO:0003677">
    <property type="term" value="F:DNA binding"/>
    <property type="evidence" value="ECO:0007669"/>
    <property type="project" value="InterPro"/>
</dbReference>
<dbReference type="AlphaFoldDB" id="A0A4Q2U9Y3"/>
<proteinExistence type="predicted"/>
<dbReference type="EMBL" id="QYBB01000002">
    <property type="protein sequence ID" value="RYC33312.1"/>
    <property type="molecule type" value="Genomic_DNA"/>
</dbReference>
<dbReference type="SMART" id="SM00530">
    <property type="entry name" value="HTH_XRE"/>
    <property type="match status" value="1"/>
</dbReference>
<evidence type="ECO:0000313" key="2">
    <source>
        <dbReference type="EMBL" id="RYC33312.1"/>
    </source>
</evidence>
<reference evidence="2 3" key="2">
    <citation type="submission" date="2019-02" db="EMBL/GenBank/DDBJ databases">
        <title>'Lichenibacterium ramalinii' gen. nov. sp. nov., 'Lichenibacterium minor' gen. nov. sp. nov.</title>
        <authorList>
            <person name="Pankratov T."/>
        </authorList>
    </citation>
    <scope>NUCLEOTIDE SEQUENCE [LARGE SCALE GENOMIC DNA]</scope>
    <source>
        <strain evidence="2 3">RmlP026</strain>
    </source>
</reference>
<dbReference type="RefSeq" id="WP_129223079.1">
    <property type="nucleotide sequence ID" value="NZ_QYBB01000002.1"/>
</dbReference>
<dbReference type="Proteomes" id="UP000290759">
    <property type="component" value="Unassembled WGS sequence"/>
</dbReference>
<dbReference type="Gene3D" id="1.10.260.40">
    <property type="entry name" value="lambda repressor-like DNA-binding domains"/>
    <property type="match status" value="1"/>
</dbReference>
<dbReference type="PROSITE" id="PS50943">
    <property type="entry name" value="HTH_CROC1"/>
    <property type="match status" value="1"/>
</dbReference>